<evidence type="ECO:0000313" key="2">
    <source>
        <dbReference type="EMBL" id="OIQ69489.1"/>
    </source>
</evidence>
<accession>A0A1J5PCX2</accession>
<evidence type="ECO:0000256" key="1">
    <source>
        <dbReference type="SAM" id="MobiDB-lite"/>
    </source>
</evidence>
<sequence>MRGASRDQHHKDGGLAGRGLHRVEGVKLAVEFEDRLGDHLKRVMADRPAEHAAQHRGYGGNQRIAHGAVGFRQAHRDEKHIGRDRKHRAFHERDHGQCGGGIARSGPGEGPVVKRAKHRASRGWAGRLHHDGAARSSGLRGGATIAPGGRRFVMAIKPRRGR</sequence>
<organism evidence="2">
    <name type="scientific">mine drainage metagenome</name>
    <dbReference type="NCBI Taxonomy" id="410659"/>
    <lineage>
        <taxon>unclassified sequences</taxon>
        <taxon>metagenomes</taxon>
        <taxon>ecological metagenomes</taxon>
    </lineage>
</organism>
<feature type="region of interest" description="Disordered" evidence="1">
    <location>
        <begin position="82"/>
        <end position="113"/>
    </location>
</feature>
<reference evidence="2" key="1">
    <citation type="submission" date="2016-10" db="EMBL/GenBank/DDBJ databases">
        <title>Sequence of Gallionella enrichment culture.</title>
        <authorList>
            <person name="Poehlein A."/>
            <person name="Muehling M."/>
            <person name="Daniel R."/>
        </authorList>
    </citation>
    <scope>NUCLEOTIDE SEQUENCE</scope>
</reference>
<dbReference type="AlphaFoldDB" id="A0A1J5PCX2"/>
<gene>
    <name evidence="2" type="ORF">GALL_489100</name>
</gene>
<name>A0A1J5PCX2_9ZZZZ</name>
<proteinExistence type="predicted"/>
<feature type="compositionally biased region" description="Gly residues" evidence="1">
    <location>
        <begin position="97"/>
        <end position="109"/>
    </location>
</feature>
<comment type="caution">
    <text evidence="2">The sequence shown here is derived from an EMBL/GenBank/DDBJ whole genome shotgun (WGS) entry which is preliminary data.</text>
</comment>
<dbReference type="EMBL" id="MLJW01004695">
    <property type="protein sequence ID" value="OIQ69489.1"/>
    <property type="molecule type" value="Genomic_DNA"/>
</dbReference>
<protein>
    <submittedName>
        <fullName evidence="2">Uncharacterized protein</fullName>
    </submittedName>
</protein>